<dbReference type="Proteomes" id="UP000186955">
    <property type="component" value="Unassembled WGS sequence"/>
</dbReference>
<gene>
    <name evidence="1" type="ORF">PENSUB_10457</name>
</gene>
<accession>A0A1Q5T9L4</accession>
<sequence length="166" mass="18878">MRMLRFLKSRLPCSWQRGISSSHVLTNRTYFKSWPGRWSHTCSPKRQASSAPGSGVWGRLLAHSSIGPVLQGYAKIQAQRPYTTQICTSIVIWLCGDLSAQLFPSEPIDGNLDKSQDLQRWDPWRTARHLTVGIMASVPSYECRFYQGHRLNKPSRAYNSPSQQVL</sequence>
<name>A0A1Q5T9L4_9EURO</name>
<dbReference type="AlphaFoldDB" id="A0A1Q5T9L4"/>
<proteinExistence type="predicted"/>
<comment type="caution">
    <text evidence="1">The sequence shown here is derived from an EMBL/GenBank/DDBJ whole genome shotgun (WGS) entry which is preliminary data.</text>
</comment>
<evidence type="ECO:0000313" key="1">
    <source>
        <dbReference type="EMBL" id="OKO96903.1"/>
    </source>
</evidence>
<evidence type="ECO:0000313" key="2">
    <source>
        <dbReference type="Proteomes" id="UP000186955"/>
    </source>
</evidence>
<reference evidence="1 2" key="1">
    <citation type="submission" date="2016-10" db="EMBL/GenBank/DDBJ databases">
        <title>Genome sequence of the ascomycete fungus Penicillium subrubescens.</title>
        <authorList>
            <person name="De Vries R.P."/>
            <person name="Peng M."/>
            <person name="Dilokpimol A."/>
            <person name="Hilden K."/>
            <person name="Makela M.R."/>
            <person name="Grigoriev I."/>
            <person name="Riley R."/>
            <person name="Granchi Z."/>
        </authorList>
    </citation>
    <scope>NUCLEOTIDE SEQUENCE [LARGE SCALE GENOMIC DNA]</scope>
    <source>
        <strain evidence="1 2">CBS 132785</strain>
    </source>
</reference>
<dbReference type="STRING" id="1316194.A0A1Q5T9L4"/>
<protein>
    <submittedName>
        <fullName evidence="1">Uncharacterized protein</fullName>
    </submittedName>
</protein>
<dbReference type="EMBL" id="MNBE01000697">
    <property type="protein sequence ID" value="OKO96903.1"/>
    <property type="molecule type" value="Genomic_DNA"/>
</dbReference>
<organism evidence="1 2">
    <name type="scientific">Penicillium subrubescens</name>
    <dbReference type="NCBI Taxonomy" id="1316194"/>
    <lineage>
        <taxon>Eukaryota</taxon>
        <taxon>Fungi</taxon>
        <taxon>Dikarya</taxon>
        <taxon>Ascomycota</taxon>
        <taxon>Pezizomycotina</taxon>
        <taxon>Eurotiomycetes</taxon>
        <taxon>Eurotiomycetidae</taxon>
        <taxon>Eurotiales</taxon>
        <taxon>Aspergillaceae</taxon>
        <taxon>Penicillium</taxon>
    </lineage>
</organism>
<keyword evidence="2" id="KW-1185">Reference proteome</keyword>